<dbReference type="Gene3D" id="3.90.320.10">
    <property type="match status" value="1"/>
</dbReference>
<protein>
    <submittedName>
        <fullName evidence="1">Uncharacterized protein</fullName>
    </submittedName>
</protein>
<dbReference type="InterPro" id="IPR011335">
    <property type="entry name" value="Restrct_endonuc-II-like"/>
</dbReference>
<sequence>MSALRTERSKRAAAEKHICLQVCDGKLMLRRSHKYCSQVQGQLNISGYNKCDFIVSTGTGELFIEEIAKDTIFWDNIMIPKLREFYLKSILPEIADSRIRRGLMCREPTEVKGIDF</sequence>
<name>A0AAV6VH62_9ARAC</name>
<reference evidence="1 2" key="1">
    <citation type="journal article" date="2022" name="Nat. Ecol. Evol.">
        <title>A masculinizing supergene underlies an exaggerated male reproductive morph in a spider.</title>
        <authorList>
            <person name="Hendrickx F."/>
            <person name="De Corte Z."/>
            <person name="Sonet G."/>
            <person name="Van Belleghem S.M."/>
            <person name="Kostlbacher S."/>
            <person name="Vangestel C."/>
        </authorList>
    </citation>
    <scope>NUCLEOTIDE SEQUENCE [LARGE SCALE GENOMIC DNA]</scope>
    <source>
        <strain evidence="1">W744_W776</strain>
    </source>
</reference>
<dbReference type="AlphaFoldDB" id="A0AAV6VH62"/>
<keyword evidence="2" id="KW-1185">Reference proteome</keyword>
<dbReference type="PANTHER" id="PTHR47526">
    <property type="entry name" value="ATP-DEPENDENT DNA HELICASE"/>
    <property type="match status" value="1"/>
</dbReference>
<dbReference type="InterPro" id="IPR011604">
    <property type="entry name" value="PDDEXK-like_dom_sf"/>
</dbReference>
<proteinExistence type="predicted"/>
<dbReference type="SUPFAM" id="SSF52980">
    <property type="entry name" value="Restriction endonuclease-like"/>
    <property type="match status" value="1"/>
</dbReference>
<dbReference type="PANTHER" id="PTHR47526:SF4">
    <property type="entry name" value="SWIM-TYPE DOMAIN-CONTAINING PROTEIN"/>
    <property type="match status" value="1"/>
</dbReference>
<evidence type="ECO:0000313" key="2">
    <source>
        <dbReference type="Proteomes" id="UP000827092"/>
    </source>
</evidence>
<dbReference type="EMBL" id="JAFNEN010000087">
    <property type="protein sequence ID" value="KAG8195471.1"/>
    <property type="molecule type" value="Genomic_DNA"/>
</dbReference>
<evidence type="ECO:0000313" key="1">
    <source>
        <dbReference type="EMBL" id="KAG8195471.1"/>
    </source>
</evidence>
<dbReference type="Proteomes" id="UP000827092">
    <property type="component" value="Unassembled WGS sequence"/>
</dbReference>
<organism evidence="1 2">
    <name type="scientific">Oedothorax gibbosus</name>
    <dbReference type="NCBI Taxonomy" id="931172"/>
    <lineage>
        <taxon>Eukaryota</taxon>
        <taxon>Metazoa</taxon>
        <taxon>Ecdysozoa</taxon>
        <taxon>Arthropoda</taxon>
        <taxon>Chelicerata</taxon>
        <taxon>Arachnida</taxon>
        <taxon>Araneae</taxon>
        <taxon>Araneomorphae</taxon>
        <taxon>Entelegynae</taxon>
        <taxon>Araneoidea</taxon>
        <taxon>Linyphiidae</taxon>
        <taxon>Erigoninae</taxon>
        <taxon>Oedothorax</taxon>
    </lineage>
</organism>
<gene>
    <name evidence="1" type="ORF">JTE90_002643</name>
</gene>
<dbReference type="GO" id="GO:0006281">
    <property type="term" value="P:DNA repair"/>
    <property type="evidence" value="ECO:0007669"/>
    <property type="project" value="UniProtKB-ARBA"/>
</dbReference>
<comment type="caution">
    <text evidence="1">The sequence shown here is derived from an EMBL/GenBank/DDBJ whole genome shotgun (WGS) entry which is preliminary data.</text>
</comment>
<accession>A0AAV6VH62</accession>